<dbReference type="SUPFAM" id="SSF52540">
    <property type="entry name" value="P-loop containing nucleoside triphosphate hydrolases"/>
    <property type="match status" value="1"/>
</dbReference>
<dbReference type="PANTHER" id="PTHR43788:SF8">
    <property type="entry name" value="DNA-BINDING PROTEIN SMUBP-2"/>
    <property type="match status" value="1"/>
</dbReference>
<dbReference type="AlphaFoldDB" id="A0A4V6PV31"/>
<feature type="coiled-coil region" evidence="6">
    <location>
        <begin position="434"/>
        <end position="504"/>
    </location>
</feature>
<feature type="domain" description="DNA2/NAM7 helicase-like C-terminal" evidence="8">
    <location>
        <begin position="671"/>
        <end position="832"/>
    </location>
</feature>
<comment type="similarity">
    <text evidence="1">Belongs to the DNA2/NAM7 helicase family.</text>
</comment>
<dbReference type="PANTHER" id="PTHR43788">
    <property type="entry name" value="DNA2/NAM7 HELICASE FAMILY MEMBER"/>
    <property type="match status" value="1"/>
</dbReference>
<keyword evidence="4" id="KW-0347">Helicase</keyword>
<feature type="domain" description="DNA2/NAM7 helicase helicase" evidence="7">
    <location>
        <begin position="329"/>
        <end position="634"/>
    </location>
</feature>
<reference evidence="9 10" key="1">
    <citation type="submission" date="2019-03" db="EMBL/GenBank/DDBJ databases">
        <title>Genomic Encyclopedia of Archaeal and Bacterial Type Strains, Phase II (KMG-II): from individual species to whole genera.</title>
        <authorList>
            <person name="Goeker M."/>
        </authorList>
    </citation>
    <scope>NUCLEOTIDE SEQUENCE [LARGE SCALE GENOMIC DNA]</scope>
    <source>
        <strain evidence="9 10">DSM 25687</strain>
    </source>
</reference>
<sequence length="1005" mass="117459">MGYTNTMTNKKITVTIGEAIRQGKYLSITYKNKQDEVKHFWISILDITSNDKIVVNMFNVMKDEPILNTTISISAIQRAELLKFSHYDVPDQLVKKINEEESLQVYEFDRYNNNILNYYLECYKANNDPFLHKTHLIPEIDLTELIKQNPYQLSREQQKHIITEIYNNDYSKFHDYKLALCEFSIDIESKGKFVVAYRELTYDPVKKTILINRTTHFNPNFYIKDVKYSLSYYTDLSNSDFEEHYLSNKEQTIELLSGNFKSGELINTRPEVVVLGYSKIDIAPIYDGINTEYENKEMQIPLKAFFKNSSLLDRKNRKEPHIVLYDNNVNIDQLRTIYNSLKYPVTYVQGPPGTGKTQTILNIVVNCLTNNKTLLITSNNNVPIDGIKEKLSLGKYQNKEILLPFIRLGNKQSTLEALQTIKKLYQFKTFDVPKEALLHNLKEKSKENNKLLLEKLQQYEEITDLEQNLEFIEGLLSKGSYWLLEQERQKLENKINAIPKIKDEEVKGIFEIIDGNFKLLQFFYYESLKFIKRLRTKDYIELIEILYILDEKEQVKEFNTWLSNDRNLEKFTKVFPIILTTNISSRRLGQKFKFDLLTIDEAGQCDIPTSLLPISKCKNMVLIGDTNQLKPIIVFEESKNEKLMHQFNIDKDYNYYNNSILSIYKKIDSISREILLSYHYRCGKKIIDYSNKRFYEQRLNLSAVNTNGTVKLLAVTNVNQINKNAQIEEAVAIVDYIKDNTLSDVFILTPFRNQEDVINHYLNQAKEIGAIDSSISCGTIHKVQGQENKTIIISTAISKKTTQKTYDWIKNNSELINVGITRAKENLIVVTDLYAIDILSKKEDDLYALINYATTNGTTEIAQSTVNKFTIGFSNNSKFEDEFYKTMQHYCSLKDTRFKRNVKVIDLFPEEKNNKLVNKKEFDGVLFQNNNPKVVFEINGQEHYNNKRTMQSDSIKMELLAQKDIHLLFIPNQYVKHYEFIRELINKFNGDVYQKTLFDGYDEAN</sequence>
<evidence type="ECO:0000313" key="9">
    <source>
        <dbReference type="EMBL" id="TDP61427.1"/>
    </source>
</evidence>
<dbReference type="EMBL" id="SNXR01000006">
    <property type="protein sequence ID" value="TDP61427.1"/>
    <property type="molecule type" value="Genomic_DNA"/>
</dbReference>
<dbReference type="Pfam" id="PF13087">
    <property type="entry name" value="AAA_12"/>
    <property type="match status" value="1"/>
</dbReference>
<comment type="caution">
    <text evidence="9">The sequence shown here is derived from an EMBL/GenBank/DDBJ whole genome shotgun (WGS) entry which is preliminary data.</text>
</comment>
<dbReference type="InterPro" id="IPR041677">
    <property type="entry name" value="DNA2/NAM7_AAA_11"/>
</dbReference>
<dbReference type="InterPro" id="IPR050534">
    <property type="entry name" value="Coronavir_polyprotein_1ab"/>
</dbReference>
<dbReference type="GO" id="GO:0043139">
    <property type="term" value="F:5'-3' DNA helicase activity"/>
    <property type="evidence" value="ECO:0007669"/>
    <property type="project" value="TreeGrafter"/>
</dbReference>
<evidence type="ECO:0000256" key="5">
    <source>
        <dbReference type="ARBA" id="ARBA00022840"/>
    </source>
</evidence>
<proteinExistence type="inferred from homology"/>
<evidence type="ECO:0000256" key="3">
    <source>
        <dbReference type="ARBA" id="ARBA00022801"/>
    </source>
</evidence>
<evidence type="ECO:0000259" key="8">
    <source>
        <dbReference type="Pfam" id="PF13087"/>
    </source>
</evidence>
<keyword evidence="5" id="KW-0067">ATP-binding</keyword>
<dbReference type="Proteomes" id="UP000295260">
    <property type="component" value="Unassembled WGS sequence"/>
</dbReference>
<keyword evidence="3" id="KW-0378">Hydrolase</keyword>
<evidence type="ECO:0000259" key="7">
    <source>
        <dbReference type="Pfam" id="PF13086"/>
    </source>
</evidence>
<keyword evidence="6" id="KW-0175">Coiled coil</keyword>
<dbReference type="InterPro" id="IPR027417">
    <property type="entry name" value="P-loop_NTPase"/>
</dbReference>
<dbReference type="GO" id="GO:0016787">
    <property type="term" value="F:hydrolase activity"/>
    <property type="evidence" value="ECO:0007669"/>
    <property type="project" value="UniProtKB-KW"/>
</dbReference>
<organism evidence="9 10">
    <name type="scientific">Flavobacterium dankookense</name>
    <dbReference type="NCBI Taxonomy" id="706186"/>
    <lineage>
        <taxon>Bacteria</taxon>
        <taxon>Pseudomonadati</taxon>
        <taxon>Bacteroidota</taxon>
        <taxon>Flavobacteriia</taxon>
        <taxon>Flavobacteriales</taxon>
        <taxon>Flavobacteriaceae</taxon>
        <taxon>Flavobacterium</taxon>
    </lineage>
</organism>
<keyword evidence="2" id="KW-0547">Nucleotide-binding</keyword>
<dbReference type="Gene3D" id="3.40.50.300">
    <property type="entry name" value="P-loop containing nucleotide triphosphate hydrolases"/>
    <property type="match status" value="2"/>
</dbReference>
<dbReference type="InterPro" id="IPR041679">
    <property type="entry name" value="DNA2/NAM7-like_C"/>
</dbReference>
<gene>
    <name evidence="9" type="ORF">BC748_0234</name>
</gene>
<dbReference type="GO" id="GO:0005524">
    <property type="term" value="F:ATP binding"/>
    <property type="evidence" value="ECO:0007669"/>
    <property type="project" value="UniProtKB-KW"/>
</dbReference>
<evidence type="ECO:0000256" key="6">
    <source>
        <dbReference type="SAM" id="Coils"/>
    </source>
</evidence>
<name>A0A4V6PV31_9FLAO</name>
<keyword evidence="10" id="KW-1185">Reference proteome</keyword>
<evidence type="ECO:0000256" key="1">
    <source>
        <dbReference type="ARBA" id="ARBA00007913"/>
    </source>
</evidence>
<evidence type="ECO:0000256" key="4">
    <source>
        <dbReference type="ARBA" id="ARBA00022806"/>
    </source>
</evidence>
<evidence type="ECO:0000256" key="2">
    <source>
        <dbReference type="ARBA" id="ARBA00022741"/>
    </source>
</evidence>
<accession>A0A4V6PV31</accession>
<dbReference type="Pfam" id="PF13086">
    <property type="entry name" value="AAA_11"/>
    <property type="match status" value="1"/>
</dbReference>
<protein>
    <submittedName>
        <fullName evidence="9">AAA domain-containing protein</fullName>
    </submittedName>
</protein>
<dbReference type="CDD" id="cd18808">
    <property type="entry name" value="SF1_C_Upf1"/>
    <property type="match status" value="1"/>
</dbReference>
<dbReference type="InterPro" id="IPR047187">
    <property type="entry name" value="SF1_C_Upf1"/>
</dbReference>
<evidence type="ECO:0000313" key="10">
    <source>
        <dbReference type="Proteomes" id="UP000295260"/>
    </source>
</evidence>